<gene>
    <name evidence="4" type="ORF">ElyMa_006773500</name>
</gene>
<dbReference type="InterPro" id="IPR001806">
    <property type="entry name" value="Small_GTPase"/>
</dbReference>
<organism evidence="4 5">
    <name type="scientific">Elysia marginata</name>
    <dbReference type="NCBI Taxonomy" id="1093978"/>
    <lineage>
        <taxon>Eukaryota</taxon>
        <taxon>Metazoa</taxon>
        <taxon>Spiralia</taxon>
        <taxon>Lophotrochozoa</taxon>
        <taxon>Mollusca</taxon>
        <taxon>Gastropoda</taxon>
        <taxon>Heterobranchia</taxon>
        <taxon>Euthyneura</taxon>
        <taxon>Panpulmonata</taxon>
        <taxon>Sacoglossa</taxon>
        <taxon>Placobranchoidea</taxon>
        <taxon>Plakobranchidae</taxon>
        <taxon>Elysia</taxon>
    </lineage>
</organism>
<evidence type="ECO:0000313" key="5">
    <source>
        <dbReference type="Proteomes" id="UP000762676"/>
    </source>
</evidence>
<dbReference type="SMART" id="SM00173">
    <property type="entry name" value="RAS"/>
    <property type="match status" value="1"/>
</dbReference>
<dbReference type="PANTHER" id="PTHR47977">
    <property type="entry name" value="RAS-RELATED PROTEIN RAB"/>
    <property type="match status" value="1"/>
</dbReference>
<evidence type="ECO:0000256" key="2">
    <source>
        <dbReference type="ARBA" id="ARBA00023134"/>
    </source>
</evidence>
<protein>
    <submittedName>
        <fullName evidence="4">Ras-related protein Rab-34-like</fullName>
    </submittedName>
</protein>
<dbReference type="SMART" id="SM00174">
    <property type="entry name" value="RHO"/>
    <property type="match status" value="1"/>
</dbReference>
<keyword evidence="2" id="KW-0342">GTP-binding</keyword>
<dbReference type="NCBIfam" id="TIGR00231">
    <property type="entry name" value="small_GTP"/>
    <property type="match status" value="1"/>
</dbReference>
<dbReference type="GO" id="GO:0003924">
    <property type="term" value="F:GTPase activity"/>
    <property type="evidence" value="ECO:0007669"/>
    <property type="project" value="InterPro"/>
</dbReference>
<feature type="region of interest" description="Disordered" evidence="3">
    <location>
        <begin position="183"/>
        <end position="205"/>
    </location>
</feature>
<dbReference type="Pfam" id="PF00071">
    <property type="entry name" value="Ras"/>
    <property type="match status" value="1"/>
</dbReference>
<name>A0AAV4J2N7_9GAST</name>
<sequence length="205" mass="22736">MANRKPTYLLKLAILGDKQVGKTSLLARFEHDCFNPTYLHTKGGDITEKLIEQEKRSLKVTVIDSAGHKYVRSLIKTLYRDVHGIMLVFDVTNRNTFKALEKWMTEINVVNAGNPYIVVVANKTDLQEHSKVPSEEAAIYAARQDLDYIECSAKTGLNVTAAFDRLLERAAYNTVPAEPISTSIRLSNGGSKNDMATKKPCCGGS</sequence>
<dbReference type="Gene3D" id="3.40.50.300">
    <property type="entry name" value="P-loop containing nucleotide triphosphate hydrolases"/>
    <property type="match status" value="1"/>
</dbReference>
<dbReference type="SMART" id="SM00175">
    <property type="entry name" value="RAB"/>
    <property type="match status" value="1"/>
</dbReference>
<keyword evidence="1" id="KW-0547">Nucleotide-binding</keyword>
<dbReference type="Proteomes" id="UP000762676">
    <property type="component" value="Unassembled WGS sequence"/>
</dbReference>
<dbReference type="InterPro" id="IPR027417">
    <property type="entry name" value="P-loop_NTPase"/>
</dbReference>
<evidence type="ECO:0000256" key="1">
    <source>
        <dbReference type="ARBA" id="ARBA00022741"/>
    </source>
</evidence>
<accession>A0AAV4J2N7</accession>
<dbReference type="SUPFAM" id="SSF52540">
    <property type="entry name" value="P-loop containing nucleoside triphosphate hydrolases"/>
    <property type="match status" value="1"/>
</dbReference>
<proteinExistence type="predicted"/>
<dbReference type="PROSITE" id="PS51421">
    <property type="entry name" value="RAS"/>
    <property type="match status" value="1"/>
</dbReference>
<dbReference type="InterPro" id="IPR050227">
    <property type="entry name" value="Rab"/>
</dbReference>
<dbReference type="GO" id="GO:0005525">
    <property type="term" value="F:GTP binding"/>
    <property type="evidence" value="ECO:0007669"/>
    <property type="project" value="UniProtKB-KW"/>
</dbReference>
<comment type="caution">
    <text evidence="4">The sequence shown here is derived from an EMBL/GenBank/DDBJ whole genome shotgun (WGS) entry which is preliminary data.</text>
</comment>
<evidence type="ECO:0000256" key="3">
    <source>
        <dbReference type="SAM" id="MobiDB-lite"/>
    </source>
</evidence>
<dbReference type="InterPro" id="IPR005225">
    <property type="entry name" value="Small_GTP-bd"/>
</dbReference>
<dbReference type="EMBL" id="BMAT01013575">
    <property type="protein sequence ID" value="GFS15551.1"/>
    <property type="molecule type" value="Genomic_DNA"/>
</dbReference>
<reference evidence="4 5" key="1">
    <citation type="journal article" date="2021" name="Elife">
        <title>Chloroplast acquisition without the gene transfer in kleptoplastic sea slugs, Plakobranchus ocellatus.</title>
        <authorList>
            <person name="Maeda T."/>
            <person name="Takahashi S."/>
            <person name="Yoshida T."/>
            <person name="Shimamura S."/>
            <person name="Takaki Y."/>
            <person name="Nagai Y."/>
            <person name="Toyoda A."/>
            <person name="Suzuki Y."/>
            <person name="Arimoto A."/>
            <person name="Ishii H."/>
            <person name="Satoh N."/>
            <person name="Nishiyama T."/>
            <person name="Hasebe M."/>
            <person name="Maruyama T."/>
            <person name="Minagawa J."/>
            <person name="Obokata J."/>
            <person name="Shigenobu S."/>
        </authorList>
    </citation>
    <scope>NUCLEOTIDE SEQUENCE [LARGE SCALE GENOMIC DNA]</scope>
</reference>
<dbReference type="PRINTS" id="PR00449">
    <property type="entry name" value="RASTRNSFRMNG"/>
</dbReference>
<dbReference type="PROSITE" id="PS51419">
    <property type="entry name" value="RAB"/>
    <property type="match status" value="1"/>
</dbReference>
<dbReference type="FunFam" id="3.40.50.300:FF:001447">
    <property type="entry name" value="Ras-related protein Rab-1B"/>
    <property type="match status" value="1"/>
</dbReference>
<dbReference type="CDD" id="cd00154">
    <property type="entry name" value="Rab"/>
    <property type="match status" value="1"/>
</dbReference>
<evidence type="ECO:0000313" key="4">
    <source>
        <dbReference type="EMBL" id="GFS15551.1"/>
    </source>
</evidence>
<keyword evidence="5" id="KW-1185">Reference proteome</keyword>
<dbReference type="AlphaFoldDB" id="A0AAV4J2N7"/>